<protein>
    <recommendedName>
        <fullName evidence="3">FkbM family methyltransferase</fullName>
    </recommendedName>
</protein>
<dbReference type="EMBL" id="CAJRAF010000001">
    <property type="protein sequence ID" value="CAG4991445.1"/>
    <property type="molecule type" value="Genomic_DNA"/>
</dbReference>
<dbReference type="InterPro" id="IPR029063">
    <property type="entry name" value="SAM-dependent_MTases_sf"/>
</dbReference>
<evidence type="ECO:0000313" key="2">
    <source>
        <dbReference type="Proteomes" id="UP000680038"/>
    </source>
</evidence>
<accession>A0A916N4G3</accession>
<dbReference type="Gene3D" id="3.40.50.150">
    <property type="entry name" value="Vaccinia Virus protein VP39"/>
    <property type="match status" value="1"/>
</dbReference>
<evidence type="ECO:0008006" key="3">
    <source>
        <dbReference type="Google" id="ProtNLM"/>
    </source>
</evidence>
<comment type="caution">
    <text evidence="1">The sequence shown here is derived from an EMBL/GenBank/DDBJ whole genome shotgun (WGS) entry which is preliminary data.</text>
</comment>
<reference evidence="1" key="1">
    <citation type="submission" date="2021-04" db="EMBL/GenBank/DDBJ databases">
        <authorList>
            <person name="Rodrigo-Torres L."/>
            <person name="Arahal R. D."/>
            <person name="Lucena T."/>
        </authorList>
    </citation>
    <scope>NUCLEOTIDE SEQUENCE</scope>
    <source>
        <strain evidence="1">CECT 9275</strain>
    </source>
</reference>
<evidence type="ECO:0000313" key="1">
    <source>
        <dbReference type="EMBL" id="CAG4991445.1"/>
    </source>
</evidence>
<dbReference type="SUPFAM" id="SSF53335">
    <property type="entry name" value="S-adenosyl-L-methionine-dependent methyltransferases"/>
    <property type="match status" value="1"/>
</dbReference>
<dbReference type="Proteomes" id="UP000680038">
    <property type="component" value="Unassembled WGS sequence"/>
</dbReference>
<keyword evidence="2" id="KW-1185">Reference proteome</keyword>
<name>A0A916N4G3_9BACT</name>
<dbReference type="RefSeq" id="WP_215237479.1">
    <property type="nucleotide sequence ID" value="NZ_CAJRAF010000001.1"/>
</dbReference>
<proteinExistence type="predicted"/>
<sequence length="214" mass="24788">MFRPIKNIVWSVLNRLGLGGSVQLYLESALKQYGWYKSFHDKQSVDASGNPLPWYTYSFIFFLEPRIKPHFEVFEYGSGNSTRWYGARVRRITAVEHDAQWIQIIRPQLPANAEVLSRELGESYIQAPKEKGARYQIIVVDGRNRVRCTEFASEYLTNDGVLILDNSERAFYQRAKDLMKERGFKRLDFQGMAPIVGHETCTTVFYREGNCLGI</sequence>
<gene>
    <name evidence="1" type="ORF">DYBT9275_00755</name>
</gene>
<dbReference type="AlphaFoldDB" id="A0A916N4G3"/>
<organism evidence="1 2">
    <name type="scientific">Dyadobacter helix</name>
    <dbReference type="NCBI Taxonomy" id="2822344"/>
    <lineage>
        <taxon>Bacteria</taxon>
        <taxon>Pseudomonadati</taxon>
        <taxon>Bacteroidota</taxon>
        <taxon>Cytophagia</taxon>
        <taxon>Cytophagales</taxon>
        <taxon>Spirosomataceae</taxon>
        <taxon>Dyadobacter</taxon>
    </lineage>
</organism>